<keyword evidence="3 8" id="KW-0479">Metal-binding</keyword>
<dbReference type="PROSITE" id="PS00198">
    <property type="entry name" value="4FE4S_FER_1"/>
    <property type="match status" value="1"/>
</dbReference>
<dbReference type="Pfam" id="PF13183">
    <property type="entry name" value="Fer4_8"/>
    <property type="match status" value="1"/>
</dbReference>
<accession>A0AA42BP80</accession>
<evidence type="ECO:0000256" key="1">
    <source>
        <dbReference type="ARBA" id="ARBA00022448"/>
    </source>
</evidence>
<dbReference type="PANTHER" id="PTHR47153">
    <property type="entry name" value="LACTATE UTILIZATION PROTEIN B"/>
    <property type="match status" value="1"/>
</dbReference>
<dbReference type="Gene3D" id="1.10.1060.10">
    <property type="entry name" value="Alpha-helical ferredoxin"/>
    <property type="match status" value="1"/>
</dbReference>
<evidence type="ECO:0000313" key="13">
    <source>
        <dbReference type="Proteomes" id="UP001156102"/>
    </source>
</evidence>
<feature type="domain" description="LUD" evidence="9">
    <location>
        <begin position="71"/>
        <end position="294"/>
    </location>
</feature>
<evidence type="ECO:0000259" key="10">
    <source>
        <dbReference type="Pfam" id="PF11870"/>
    </source>
</evidence>
<feature type="domain" description="Lactate utilization protein B C-terminal" evidence="10">
    <location>
        <begin position="385"/>
        <end position="470"/>
    </location>
</feature>
<dbReference type="GO" id="GO:0046872">
    <property type="term" value="F:metal ion binding"/>
    <property type="evidence" value="ECO:0007669"/>
    <property type="project" value="UniProtKB-KW"/>
</dbReference>
<feature type="binding site" evidence="8">
    <location>
        <position position="315"/>
    </location>
    <ligand>
        <name>[4Fe-4S] cluster</name>
        <dbReference type="ChEBI" id="CHEBI:49883"/>
        <label>1</label>
    </ligand>
</feature>
<dbReference type="HAMAP" id="MF_02103">
    <property type="entry name" value="LutB"/>
    <property type="match status" value="1"/>
</dbReference>
<dbReference type="InterPro" id="IPR003741">
    <property type="entry name" value="LUD_dom"/>
</dbReference>
<dbReference type="Pfam" id="PF11870">
    <property type="entry name" value="LutB_C"/>
    <property type="match status" value="1"/>
</dbReference>
<gene>
    <name evidence="8" type="primary">lutB</name>
    <name evidence="12" type="ORF">NK662_08010</name>
</gene>
<dbReference type="Proteomes" id="UP001156102">
    <property type="component" value="Unassembled WGS sequence"/>
</dbReference>
<dbReference type="InterPro" id="IPR017896">
    <property type="entry name" value="4Fe4S_Fe-S-bd"/>
</dbReference>
<dbReference type="SUPFAM" id="SSF100950">
    <property type="entry name" value="NagB/RpiA/CoA transferase-like"/>
    <property type="match status" value="1"/>
</dbReference>
<proteinExistence type="inferred from homology"/>
<feature type="domain" description="4Fe-4S ferredoxin-type" evidence="11">
    <location>
        <begin position="309"/>
        <end position="376"/>
    </location>
</feature>
<name>A0AA42BP80_9BACI</name>
<dbReference type="InterPro" id="IPR009051">
    <property type="entry name" value="Helical_ferredxn"/>
</dbReference>
<dbReference type="NCBIfam" id="TIGR00273">
    <property type="entry name" value="LutB/LldF family L-lactate oxidation iron-sulfur protein"/>
    <property type="match status" value="1"/>
</dbReference>
<evidence type="ECO:0000256" key="3">
    <source>
        <dbReference type="ARBA" id="ARBA00022723"/>
    </source>
</evidence>
<dbReference type="GO" id="GO:0006089">
    <property type="term" value="P:lactate metabolic process"/>
    <property type="evidence" value="ECO:0007669"/>
    <property type="project" value="UniProtKB-UniRule"/>
</dbReference>
<comment type="function">
    <text evidence="8">Is involved in L-lactate degradation and allows cells to grow with lactate as the sole carbon source. Has probably a role as an electron transporter during oxidation of L-lactate.</text>
</comment>
<dbReference type="SUPFAM" id="SSF46548">
    <property type="entry name" value="alpha-helical ferredoxin"/>
    <property type="match status" value="1"/>
</dbReference>
<keyword evidence="7 8" id="KW-0411">Iron-sulfur</keyword>
<dbReference type="Gene3D" id="3.40.50.10420">
    <property type="entry name" value="NagB/RpiA/CoA transferase-like"/>
    <property type="match status" value="1"/>
</dbReference>
<feature type="binding site" evidence="8">
    <location>
        <position position="312"/>
    </location>
    <ligand>
        <name>[4Fe-4S] cluster</name>
        <dbReference type="ChEBI" id="CHEBI:49883"/>
        <label>1</label>
    </ligand>
</feature>
<keyword evidence="4 8" id="KW-0677">Repeat</keyword>
<dbReference type="Pfam" id="PF02589">
    <property type="entry name" value="LUD_dom"/>
    <property type="match status" value="1"/>
</dbReference>
<evidence type="ECO:0000256" key="5">
    <source>
        <dbReference type="ARBA" id="ARBA00022982"/>
    </source>
</evidence>
<feature type="binding site" evidence="8">
    <location>
        <position position="372"/>
    </location>
    <ligand>
        <name>[4Fe-4S] cluster</name>
        <dbReference type="ChEBI" id="CHEBI:49883"/>
        <label>1</label>
    </ligand>
</feature>
<comment type="similarity">
    <text evidence="8">Belongs to the LutB/YkgF family.</text>
</comment>
<keyword evidence="2 8" id="KW-0004">4Fe-4S</keyword>
<evidence type="ECO:0000259" key="11">
    <source>
        <dbReference type="Pfam" id="PF13183"/>
    </source>
</evidence>
<protein>
    <recommendedName>
        <fullName evidence="8">Lactate utilization protein B</fullName>
    </recommendedName>
</protein>
<keyword evidence="5 8" id="KW-0249">Electron transport</keyword>
<comment type="caution">
    <text evidence="12">The sequence shown here is derived from an EMBL/GenBank/DDBJ whole genome shotgun (WGS) entry which is preliminary data.</text>
</comment>
<organism evidence="12 13">
    <name type="scientific">Ectobacillus ponti</name>
    <dbReference type="NCBI Taxonomy" id="2961894"/>
    <lineage>
        <taxon>Bacteria</taxon>
        <taxon>Bacillati</taxon>
        <taxon>Bacillota</taxon>
        <taxon>Bacilli</taxon>
        <taxon>Bacillales</taxon>
        <taxon>Bacillaceae</taxon>
        <taxon>Ectobacillus</taxon>
    </lineage>
</organism>
<dbReference type="InterPro" id="IPR004452">
    <property type="entry name" value="LutB/LldF"/>
</dbReference>
<dbReference type="InterPro" id="IPR037171">
    <property type="entry name" value="NagB/RpiA_transferase-like"/>
</dbReference>
<dbReference type="GO" id="GO:0051539">
    <property type="term" value="F:4 iron, 4 sulfur cluster binding"/>
    <property type="evidence" value="ECO:0007669"/>
    <property type="project" value="UniProtKB-KW"/>
</dbReference>
<feature type="binding site" evidence="8">
    <location>
        <position position="368"/>
    </location>
    <ligand>
        <name>[4Fe-4S] cluster</name>
        <dbReference type="ChEBI" id="CHEBI:49883"/>
        <label>2</label>
    </ligand>
</feature>
<dbReference type="RefSeq" id="WP_254758396.1">
    <property type="nucleotide sequence ID" value="NZ_JANCLT010000003.1"/>
</dbReference>
<feature type="binding site" evidence="8">
    <location>
        <position position="365"/>
    </location>
    <ligand>
        <name>[4Fe-4S] cluster</name>
        <dbReference type="ChEBI" id="CHEBI:49883"/>
        <label>2</label>
    </ligand>
</feature>
<evidence type="ECO:0000256" key="7">
    <source>
        <dbReference type="ARBA" id="ARBA00023014"/>
    </source>
</evidence>
<evidence type="ECO:0000256" key="2">
    <source>
        <dbReference type="ARBA" id="ARBA00022485"/>
    </source>
</evidence>
<feature type="binding site" evidence="8">
    <location>
        <position position="318"/>
    </location>
    <ligand>
        <name>[4Fe-4S] cluster</name>
        <dbReference type="ChEBI" id="CHEBI:49883"/>
        <label>1</label>
    </ligand>
</feature>
<keyword evidence="6 8" id="KW-0408">Iron</keyword>
<evidence type="ECO:0000256" key="6">
    <source>
        <dbReference type="ARBA" id="ARBA00023004"/>
    </source>
</evidence>
<reference evidence="12" key="1">
    <citation type="submission" date="2022-07" db="EMBL/GenBank/DDBJ databases">
        <authorList>
            <person name="Li W.-J."/>
            <person name="Deng Q.-Q."/>
        </authorList>
    </citation>
    <scope>NUCLEOTIDE SEQUENCE</scope>
    <source>
        <strain evidence="12">SYSU M60031</strain>
    </source>
</reference>
<keyword evidence="1 8" id="KW-0813">Transport</keyword>
<dbReference type="InterPro" id="IPR024185">
    <property type="entry name" value="FTHF_cligase-like_sf"/>
</dbReference>
<dbReference type="InterPro" id="IPR024569">
    <property type="entry name" value="LutB_C"/>
</dbReference>
<sequence length="474" mass="52610">MAMKISDKKFNDRIGEGIQDNTMRGAVSAAQERLHTRRLAAAEELGEWEKWRELGEQIRQHTLENLDYYLMQLSESVSKRGGHVFFAKTKEEAAQYIKEIAERKQAKKVVKSKSMVTEEISMNAALESIGCEVVESDLGEYILQVDDHEPPSHIVAPALHMTKGQIREVFHEKLGYEMTEDPYEMTKFVRKILREKFMEAEIGVTGCNFAVANTGSICLVTNEGNADLVTAIPKTQIAVMGMERLVPTMEELDVLVGLLCRSAVGQKLTSYVTVVGPKQEAELDGPEEFHLVVVDNGRSEILGSEFSQVLQCIRCAACINVCPVYRHIGGHSYGSIYPGPIGAVLTPLLGGYDDYKELPYASSLCAACTDACPVKIPLHELLLKHRQVIVEREGRAPLAEKLAMKMFGMGAASSALYKIGTKVAPAALTPFTSGDKISKGVGPLKNWTEIREFPAPSKERFRDWFKEHEKEGKN</sequence>
<feature type="binding site" evidence="8">
    <location>
        <position position="322"/>
    </location>
    <ligand>
        <name>[4Fe-4S] cluster</name>
        <dbReference type="ChEBI" id="CHEBI:49883"/>
        <label>2</label>
    </ligand>
</feature>
<dbReference type="EMBL" id="JANCLT010000003">
    <property type="protein sequence ID" value="MCP8968487.1"/>
    <property type="molecule type" value="Genomic_DNA"/>
</dbReference>
<dbReference type="InterPro" id="IPR017900">
    <property type="entry name" value="4Fe4S_Fe_S_CS"/>
</dbReference>
<dbReference type="PANTHER" id="PTHR47153:SF2">
    <property type="entry name" value="LACTATE UTILIZATION PROTEIN B"/>
    <property type="match status" value="1"/>
</dbReference>
<evidence type="ECO:0000256" key="4">
    <source>
        <dbReference type="ARBA" id="ARBA00022737"/>
    </source>
</evidence>
<keyword evidence="13" id="KW-1185">Reference proteome</keyword>
<dbReference type="InterPro" id="IPR022825">
    <property type="entry name" value="LutB"/>
</dbReference>
<dbReference type="AlphaFoldDB" id="A0AA42BP80"/>
<evidence type="ECO:0000313" key="12">
    <source>
        <dbReference type="EMBL" id="MCP8968487.1"/>
    </source>
</evidence>
<evidence type="ECO:0000256" key="8">
    <source>
        <dbReference type="HAMAP-Rule" id="MF_02103"/>
    </source>
</evidence>
<evidence type="ECO:0000259" key="9">
    <source>
        <dbReference type="Pfam" id="PF02589"/>
    </source>
</evidence>